<sequence>MTSKRKPLPTQLRRSISEQLRDSTARAWDLLWRNVRERRLAEIEAKEACDWLRAAGFPQYAQLYEDSQFPINILAVKNDHDFLERDLVEPLYR</sequence>
<proteinExistence type="predicted"/>
<reference evidence="2 3" key="1">
    <citation type="journal article" date="2020" name="Nature">
        <title>Six reference-quality genomes reveal evolution of bat adaptations.</title>
        <authorList>
            <person name="Jebb D."/>
            <person name="Huang Z."/>
            <person name="Pippel M."/>
            <person name="Hughes G.M."/>
            <person name="Lavrichenko K."/>
            <person name="Devanna P."/>
            <person name="Winkler S."/>
            <person name="Jermiin L.S."/>
            <person name="Skirmuntt E.C."/>
            <person name="Katzourakis A."/>
            <person name="Burkitt-Gray L."/>
            <person name="Ray D.A."/>
            <person name="Sullivan K.A.M."/>
            <person name="Roscito J.G."/>
            <person name="Kirilenko B.M."/>
            <person name="Davalos L.M."/>
            <person name="Corthals A.P."/>
            <person name="Power M.L."/>
            <person name="Jones G."/>
            <person name="Ransome R.D."/>
            <person name="Dechmann D.K.N."/>
            <person name="Locatelli A.G."/>
            <person name="Puechmaille S.J."/>
            <person name="Fedrigo O."/>
            <person name="Jarvis E.D."/>
            <person name="Hiller M."/>
            <person name="Vernes S.C."/>
            <person name="Myers E.W."/>
            <person name="Teeling E.C."/>
        </authorList>
    </citation>
    <scope>NUCLEOTIDE SEQUENCE [LARGE SCALE GENOMIC DNA]</scope>
    <source>
        <strain evidence="2">MRouAeg1</strain>
        <tissue evidence="2">Muscle</tissue>
    </source>
</reference>
<dbReference type="InterPro" id="IPR001660">
    <property type="entry name" value="SAM"/>
</dbReference>
<dbReference type="GO" id="GO:0035023">
    <property type="term" value="P:regulation of Rho protein signal transduction"/>
    <property type="evidence" value="ECO:0007669"/>
    <property type="project" value="TreeGrafter"/>
</dbReference>
<gene>
    <name evidence="2" type="ORF">HJG63_018571</name>
</gene>
<comment type="caution">
    <text evidence="2">The sequence shown here is derived from an EMBL/GenBank/DDBJ whole genome shotgun (WGS) entry which is preliminary data.</text>
</comment>
<dbReference type="Gene3D" id="1.10.287.2070">
    <property type="match status" value="1"/>
</dbReference>
<protein>
    <submittedName>
        <fullName evidence="2">StAR related lipid transfer domain containing 13</fullName>
    </submittedName>
</protein>
<dbReference type="PANTHER" id="PTHR12659">
    <property type="entry name" value="RHO-TYPE GTPASE ACTIVATING PROTEIN"/>
    <property type="match status" value="1"/>
</dbReference>
<accession>A0A7J8DZU6</accession>
<dbReference type="PANTHER" id="PTHR12659:SF6">
    <property type="entry name" value="STAR-RELATED LIPID TRANSFER PROTEIN 13"/>
    <property type="match status" value="1"/>
</dbReference>
<evidence type="ECO:0000259" key="1">
    <source>
        <dbReference type="Pfam" id="PF07647"/>
    </source>
</evidence>
<evidence type="ECO:0000313" key="3">
    <source>
        <dbReference type="Proteomes" id="UP000593571"/>
    </source>
</evidence>
<feature type="domain" description="SAM" evidence="1">
    <location>
        <begin position="46"/>
        <end position="85"/>
    </location>
</feature>
<dbReference type="InterPro" id="IPR013761">
    <property type="entry name" value="SAM/pointed_sf"/>
</dbReference>
<name>A0A7J8DZU6_ROUAE</name>
<dbReference type="AlphaFoldDB" id="A0A7J8DZU6"/>
<dbReference type="Pfam" id="PF07647">
    <property type="entry name" value="SAM_2"/>
    <property type="match status" value="1"/>
</dbReference>
<dbReference type="Proteomes" id="UP000593571">
    <property type="component" value="Unassembled WGS sequence"/>
</dbReference>
<keyword evidence="3" id="KW-1185">Reference proteome</keyword>
<dbReference type="GO" id="GO:0005096">
    <property type="term" value="F:GTPase activator activity"/>
    <property type="evidence" value="ECO:0007669"/>
    <property type="project" value="TreeGrafter"/>
</dbReference>
<dbReference type="GO" id="GO:0030036">
    <property type="term" value="P:actin cytoskeleton organization"/>
    <property type="evidence" value="ECO:0007669"/>
    <property type="project" value="TreeGrafter"/>
</dbReference>
<dbReference type="EMBL" id="JACASE010000011">
    <property type="protein sequence ID" value="KAF6428536.1"/>
    <property type="molecule type" value="Genomic_DNA"/>
</dbReference>
<organism evidence="2 3">
    <name type="scientific">Rousettus aegyptiacus</name>
    <name type="common">Egyptian fruit bat</name>
    <name type="synonym">Pteropus aegyptiacus</name>
    <dbReference type="NCBI Taxonomy" id="9407"/>
    <lineage>
        <taxon>Eukaryota</taxon>
        <taxon>Metazoa</taxon>
        <taxon>Chordata</taxon>
        <taxon>Craniata</taxon>
        <taxon>Vertebrata</taxon>
        <taxon>Euteleostomi</taxon>
        <taxon>Mammalia</taxon>
        <taxon>Eutheria</taxon>
        <taxon>Laurasiatheria</taxon>
        <taxon>Chiroptera</taxon>
        <taxon>Yinpterochiroptera</taxon>
        <taxon>Pteropodoidea</taxon>
        <taxon>Pteropodidae</taxon>
        <taxon>Rousettinae</taxon>
        <taxon>Rousettus</taxon>
    </lineage>
</organism>
<evidence type="ECO:0000313" key="2">
    <source>
        <dbReference type="EMBL" id="KAF6428536.1"/>
    </source>
</evidence>
<dbReference type="SUPFAM" id="SSF47769">
    <property type="entry name" value="SAM/Pointed domain"/>
    <property type="match status" value="1"/>
</dbReference>